<dbReference type="PROSITE" id="PS51257">
    <property type="entry name" value="PROKAR_LIPOPROTEIN"/>
    <property type="match status" value="1"/>
</dbReference>
<name>A0ABV6V710_9ACTN</name>
<keyword evidence="2" id="KW-1185">Reference proteome</keyword>
<evidence type="ECO:0000313" key="1">
    <source>
        <dbReference type="EMBL" id="MFC1409516.1"/>
    </source>
</evidence>
<evidence type="ECO:0000313" key="2">
    <source>
        <dbReference type="Proteomes" id="UP001592582"/>
    </source>
</evidence>
<proteinExistence type="predicted"/>
<dbReference type="EMBL" id="JBHEZX010000003">
    <property type="protein sequence ID" value="MFC1409516.1"/>
    <property type="molecule type" value="Genomic_DNA"/>
</dbReference>
<dbReference type="InterPro" id="IPR024370">
    <property type="entry name" value="PBP_domain"/>
</dbReference>
<protein>
    <submittedName>
        <fullName evidence="1">Phosphate ABC transporter substrate-binding protein PstS</fullName>
    </submittedName>
</protein>
<comment type="caution">
    <text evidence="1">The sequence shown here is derived from an EMBL/GenBank/DDBJ whole genome shotgun (WGS) entry which is preliminary data.</text>
</comment>
<sequence length="379" mass="37339">MKLQRNGRTKALAIGAVAVVSSLTLAACGSDNNTPAASTTTSAASGTSASAAGADCGSGQLLGAGSTAQANAVTQWVKDFQAKCPGVTVNYNANGSGAGITSFESGKVAFAGSDAALKPADITATQAACPGGQGIDLPMIGGPIAIGYNLPGVTGLILDAPTLAKIFNGKITKWNDPAIKALNPTATLPGLAIQTFHRVDGSGTTANFTAYLAATAASDFPYAANKLWPAKSGQSANGSAGLAAQVKKVAGSISYFELSYATSGNISTAKIATGATAPVDATAANASAAAADAPVVGTGADLAIKLNYATKADNAYPIILVTYEIACDKGNKAATLPALKAFLNYTVSDAGQQSVASLGYFPLPAALAAKVKAGIAALA</sequence>
<dbReference type="InterPro" id="IPR050962">
    <property type="entry name" value="Phosphate-bind_PstS"/>
</dbReference>
<dbReference type="Gene3D" id="3.40.190.10">
    <property type="entry name" value="Periplasmic binding protein-like II"/>
    <property type="match status" value="2"/>
</dbReference>
<reference evidence="1 2" key="1">
    <citation type="submission" date="2024-09" db="EMBL/GenBank/DDBJ databases">
        <authorList>
            <person name="Lee S.D."/>
        </authorList>
    </citation>
    <scope>NUCLEOTIDE SEQUENCE [LARGE SCALE GENOMIC DNA]</scope>
    <source>
        <strain evidence="1 2">N1-1</strain>
    </source>
</reference>
<dbReference type="PIRSF" id="PIRSF002756">
    <property type="entry name" value="PstS"/>
    <property type="match status" value="1"/>
</dbReference>
<gene>
    <name evidence="1" type="primary">pstS</name>
    <name evidence="1" type="ORF">ACEZDG_09490</name>
</gene>
<dbReference type="InterPro" id="IPR005673">
    <property type="entry name" value="ABC_phos-bd_PstS"/>
</dbReference>
<dbReference type="Proteomes" id="UP001592582">
    <property type="component" value="Unassembled WGS sequence"/>
</dbReference>
<dbReference type="Pfam" id="PF12849">
    <property type="entry name" value="PBP_like_2"/>
    <property type="match status" value="1"/>
</dbReference>
<dbReference type="SUPFAM" id="SSF53850">
    <property type="entry name" value="Periplasmic binding protein-like II"/>
    <property type="match status" value="1"/>
</dbReference>
<organism evidence="1 2">
    <name type="scientific">Streptacidiphilus alkalitolerans</name>
    <dbReference type="NCBI Taxonomy" id="3342712"/>
    <lineage>
        <taxon>Bacteria</taxon>
        <taxon>Bacillati</taxon>
        <taxon>Actinomycetota</taxon>
        <taxon>Actinomycetes</taxon>
        <taxon>Kitasatosporales</taxon>
        <taxon>Streptomycetaceae</taxon>
        <taxon>Streptacidiphilus</taxon>
    </lineage>
</organism>
<dbReference type="PANTHER" id="PTHR42996:SF1">
    <property type="entry name" value="PHOSPHATE-BINDING PROTEIN PSTS"/>
    <property type="match status" value="1"/>
</dbReference>
<accession>A0ABV6V710</accession>
<dbReference type="CDD" id="cd13565">
    <property type="entry name" value="PBP2_PstS"/>
    <property type="match status" value="1"/>
</dbReference>
<dbReference type="PANTHER" id="PTHR42996">
    <property type="entry name" value="PHOSPHATE-BINDING PROTEIN PSTS"/>
    <property type="match status" value="1"/>
</dbReference>
<dbReference type="NCBIfam" id="TIGR00975">
    <property type="entry name" value="3a0107s03"/>
    <property type="match status" value="1"/>
</dbReference>